<evidence type="ECO:0000313" key="2">
    <source>
        <dbReference type="Proteomes" id="UP000194606"/>
    </source>
</evidence>
<dbReference type="AlphaFoldDB" id="A0A252CAC6"/>
<reference evidence="1 2" key="1">
    <citation type="submission" date="2017-02" db="EMBL/GenBank/DDBJ databases">
        <authorList>
            <person name="Peterson S.W."/>
        </authorList>
    </citation>
    <scope>NUCLEOTIDE SEQUENCE [LARGE SCALE GENOMIC DNA]</scope>
    <source>
        <strain evidence="1">159469</strain>
    </source>
</reference>
<gene>
    <name evidence="1" type="ORF">BZZ03_11360</name>
</gene>
<feature type="non-terminal residue" evidence="1">
    <location>
        <position position="1"/>
    </location>
</feature>
<dbReference type="Proteomes" id="UP000194606">
    <property type="component" value="Unassembled WGS sequence"/>
</dbReference>
<comment type="caution">
    <text evidence="1">The sequence shown here is derived from an EMBL/GenBank/DDBJ whole genome shotgun (WGS) entry which is preliminary data.</text>
</comment>
<name>A0A252CAC6_9LACT</name>
<accession>A0A252CAC6</accession>
<evidence type="ECO:0000313" key="1">
    <source>
        <dbReference type="EMBL" id="OUK02208.1"/>
    </source>
</evidence>
<dbReference type="EMBL" id="MUIZ01000017">
    <property type="protein sequence ID" value="OUK02208.1"/>
    <property type="molecule type" value="Genomic_DNA"/>
</dbReference>
<proteinExistence type="predicted"/>
<organism evidence="1 2">
    <name type="scientific">Lactococcus petauri</name>
    <dbReference type="NCBI Taxonomy" id="1940789"/>
    <lineage>
        <taxon>Bacteria</taxon>
        <taxon>Bacillati</taxon>
        <taxon>Bacillota</taxon>
        <taxon>Bacilli</taxon>
        <taxon>Lactobacillales</taxon>
        <taxon>Streptococcaceae</taxon>
        <taxon>Lactococcus</taxon>
    </lineage>
</organism>
<sequence>DNGSLYITNNSGEVILEDTFLQFSLPQDVIFLVDEYKNRININCIGENINIQKIVELSPNNINNKYQFIEIPKRDYGKFVKFGLRFWKQDYLILEGNHYVPYVPGYFPNEQDDFLRAEEFKKKKFCYIINSEQLKLTYNCSSNSSNQMQYRPLSYMELTSIEDMQLNYSIHLERLSIHDDILCLNELEIIEVNWKNFREFSAHTAMQMNSVKHHITQVRSPLFYQINKTKGEIYIGDNKATQYRYKELEFSWACSGRVQAWKYDNFYMYENKGPVWEMMNNLLVYDVSKHVYFLISVEEGSIYSFKENNRMVIRCVIPNKSNIKDCVKIKQLVKKEKNDE</sequence>
<dbReference type="RefSeq" id="WP_158092888.1">
    <property type="nucleotide sequence ID" value="NZ_MUIZ01000017.1"/>
</dbReference>
<protein>
    <submittedName>
        <fullName evidence="1">Uncharacterized protein</fullName>
    </submittedName>
</protein>